<gene>
    <name evidence="2" type="ORF">CYMTET_39037</name>
</gene>
<name>A0AAE0F601_9CHLO</name>
<dbReference type="EMBL" id="LGRX02025926">
    <property type="protein sequence ID" value="KAK3251635.1"/>
    <property type="molecule type" value="Genomic_DNA"/>
</dbReference>
<organism evidence="2 3">
    <name type="scientific">Cymbomonas tetramitiformis</name>
    <dbReference type="NCBI Taxonomy" id="36881"/>
    <lineage>
        <taxon>Eukaryota</taxon>
        <taxon>Viridiplantae</taxon>
        <taxon>Chlorophyta</taxon>
        <taxon>Pyramimonadophyceae</taxon>
        <taxon>Pyramimonadales</taxon>
        <taxon>Pyramimonadaceae</taxon>
        <taxon>Cymbomonas</taxon>
    </lineage>
</organism>
<evidence type="ECO:0000313" key="2">
    <source>
        <dbReference type="EMBL" id="KAK3251635.1"/>
    </source>
</evidence>
<reference evidence="2 3" key="1">
    <citation type="journal article" date="2015" name="Genome Biol. Evol.">
        <title>Comparative Genomics of a Bacterivorous Green Alga Reveals Evolutionary Causalities and Consequences of Phago-Mixotrophic Mode of Nutrition.</title>
        <authorList>
            <person name="Burns J.A."/>
            <person name="Paasch A."/>
            <person name="Narechania A."/>
            <person name="Kim E."/>
        </authorList>
    </citation>
    <scope>NUCLEOTIDE SEQUENCE [LARGE SCALE GENOMIC DNA]</scope>
    <source>
        <strain evidence="2 3">PLY_AMNH</strain>
    </source>
</reference>
<accession>A0AAE0F601</accession>
<evidence type="ECO:0000256" key="1">
    <source>
        <dbReference type="SAM" id="SignalP"/>
    </source>
</evidence>
<dbReference type="PROSITE" id="PS51257">
    <property type="entry name" value="PROKAR_LIPOPROTEIN"/>
    <property type="match status" value="1"/>
</dbReference>
<protein>
    <submittedName>
        <fullName evidence="2">Uncharacterized protein</fullName>
    </submittedName>
</protein>
<sequence>MISRFNALRYVLPLLAAVSCVHSVNPTPHSKENPIVQLSSAAELESKAIADKNVWVVAVVSYENADSKIFEKNFMPQLAPRLAGIAKVGVIDVQDLPADVMKTDLEDARKKVPHLILFKRVGRAYTNLPTPMDPDGTLHAASTVPHIKKHLKDNGWKDGNGYYRKLGLPSEEL</sequence>
<feature type="signal peptide" evidence="1">
    <location>
        <begin position="1"/>
        <end position="23"/>
    </location>
</feature>
<comment type="caution">
    <text evidence="2">The sequence shown here is derived from an EMBL/GenBank/DDBJ whole genome shotgun (WGS) entry which is preliminary data.</text>
</comment>
<keyword evidence="1" id="KW-0732">Signal</keyword>
<feature type="chain" id="PRO_5042115516" evidence="1">
    <location>
        <begin position="24"/>
        <end position="173"/>
    </location>
</feature>
<dbReference type="Proteomes" id="UP001190700">
    <property type="component" value="Unassembled WGS sequence"/>
</dbReference>
<proteinExistence type="predicted"/>
<keyword evidence="3" id="KW-1185">Reference proteome</keyword>
<evidence type="ECO:0000313" key="3">
    <source>
        <dbReference type="Proteomes" id="UP001190700"/>
    </source>
</evidence>
<dbReference type="AlphaFoldDB" id="A0AAE0F601"/>